<evidence type="ECO:0000256" key="5">
    <source>
        <dbReference type="ARBA" id="ARBA00023128"/>
    </source>
</evidence>
<dbReference type="PANTHER" id="PTHR43636:SF2">
    <property type="entry name" value="ELONGATION FACTOR G, MITOCHONDRIAL"/>
    <property type="match status" value="1"/>
</dbReference>
<dbReference type="SUPFAM" id="SSF52540">
    <property type="entry name" value="P-loop containing nucleoside triphosphate hydrolases"/>
    <property type="match status" value="1"/>
</dbReference>
<keyword evidence="7" id="KW-0808">Transferase</keyword>
<dbReference type="InterPro" id="IPR041095">
    <property type="entry name" value="EFG_II"/>
</dbReference>
<evidence type="ECO:0000256" key="4">
    <source>
        <dbReference type="ARBA" id="ARBA00022917"/>
    </source>
</evidence>
<dbReference type="InterPro" id="IPR005225">
    <property type="entry name" value="Small_GTP-bd"/>
</dbReference>
<dbReference type="PRINTS" id="PR00315">
    <property type="entry name" value="ELONGATNFCT"/>
</dbReference>
<dbReference type="InterPro" id="IPR027417">
    <property type="entry name" value="P-loop_NTPase"/>
</dbReference>
<dbReference type="EMBL" id="CAMXCT020006579">
    <property type="protein sequence ID" value="CAL1169729.1"/>
    <property type="molecule type" value="Genomic_DNA"/>
</dbReference>
<dbReference type="Gene3D" id="2.40.30.10">
    <property type="entry name" value="Translation factors"/>
    <property type="match status" value="1"/>
</dbReference>
<protein>
    <submittedName>
        <fullName evidence="14">Elongation factor G-1, mitochondrial (EF-Gmt) (MEF-G 1-1) (Elongation factor G1-1)</fullName>
    </submittedName>
</protein>
<dbReference type="InterPro" id="IPR009022">
    <property type="entry name" value="EFG_III"/>
</dbReference>
<feature type="transmembrane region" description="Helical" evidence="9">
    <location>
        <begin position="184"/>
        <end position="209"/>
    </location>
</feature>
<dbReference type="SUPFAM" id="SSF56104">
    <property type="entry name" value="SAICAR synthase-like"/>
    <property type="match status" value="1"/>
</dbReference>
<evidence type="ECO:0000259" key="11">
    <source>
        <dbReference type="PROSITE" id="PS51722"/>
    </source>
</evidence>
<dbReference type="InterPro" id="IPR005517">
    <property type="entry name" value="Transl_elong_EFG/EF2_IV"/>
</dbReference>
<dbReference type="FunFam" id="3.40.50.300:FF:000514">
    <property type="entry name" value="Ribosome-releasing factor 2, mitochondrial"/>
    <property type="match status" value="1"/>
</dbReference>
<dbReference type="PROSITE" id="PS51455">
    <property type="entry name" value="PIPK"/>
    <property type="match status" value="1"/>
</dbReference>
<dbReference type="Gene3D" id="3.30.800.10">
    <property type="entry name" value="Phosphatidylinositol Phosphate Kinase II Beta"/>
    <property type="match status" value="1"/>
</dbReference>
<dbReference type="Gene3D" id="3.30.230.10">
    <property type="match status" value="1"/>
</dbReference>
<dbReference type="Gene3D" id="3.30.70.870">
    <property type="entry name" value="Elongation Factor G (Translational Gtpase), domain 3"/>
    <property type="match status" value="1"/>
</dbReference>
<keyword evidence="9" id="KW-0472">Membrane</keyword>
<dbReference type="CDD" id="cd16262">
    <property type="entry name" value="EFG_III"/>
    <property type="match status" value="1"/>
</dbReference>
<dbReference type="Gene3D" id="3.40.50.300">
    <property type="entry name" value="P-loop containing nucleotide triphosphate hydrolases"/>
    <property type="match status" value="1"/>
</dbReference>
<proteinExistence type="inferred from homology"/>
<dbReference type="GO" id="GO:0005524">
    <property type="term" value="F:ATP binding"/>
    <property type="evidence" value="ECO:0007669"/>
    <property type="project" value="UniProtKB-UniRule"/>
</dbReference>
<reference evidence="13" key="2">
    <citation type="submission" date="2024-04" db="EMBL/GenBank/DDBJ databases">
        <authorList>
            <person name="Chen Y."/>
            <person name="Shah S."/>
            <person name="Dougan E. K."/>
            <person name="Thang M."/>
            <person name="Chan C."/>
        </authorList>
    </citation>
    <scope>NUCLEOTIDE SEQUENCE [LARGE SCALE GENOMIC DNA]</scope>
</reference>
<dbReference type="Gene3D" id="3.30.810.10">
    <property type="entry name" value="2-Layer Sandwich"/>
    <property type="match status" value="1"/>
</dbReference>
<name>A0A9P1DVA7_9DINO</name>
<evidence type="ECO:0000256" key="9">
    <source>
        <dbReference type="SAM" id="Phobius"/>
    </source>
</evidence>
<keyword evidence="5" id="KW-0496">Mitochondrion</keyword>
<feature type="transmembrane region" description="Helical" evidence="9">
    <location>
        <begin position="412"/>
        <end position="435"/>
    </location>
</feature>
<evidence type="ECO:0000313" key="14">
    <source>
        <dbReference type="EMBL" id="CAL4803666.1"/>
    </source>
</evidence>
<keyword evidence="3 14" id="KW-0251">Elongation factor</keyword>
<dbReference type="GO" id="GO:0005525">
    <property type="term" value="F:GTP binding"/>
    <property type="evidence" value="ECO:0007669"/>
    <property type="project" value="UniProtKB-KW"/>
</dbReference>
<dbReference type="GO" id="GO:0003746">
    <property type="term" value="F:translation elongation factor activity"/>
    <property type="evidence" value="ECO:0007669"/>
    <property type="project" value="UniProtKB-KW"/>
</dbReference>
<dbReference type="OrthoDB" id="198619at2759"/>
<evidence type="ECO:0000313" key="15">
    <source>
        <dbReference type="Proteomes" id="UP001152797"/>
    </source>
</evidence>
<feature type="region of interest" description="Disordered" evidence="8">
    <location>
        <begin position="1695"/>
        <end position="1715"/>
    </location>
</feature>
<dbReference type="NCBIfam" id="TIGR00231">
    <property type="entry name" value="small_GTP"/>
    <property type="match status" value="1"/>
</dbReference>
<feature type="transmembrane region" description="Helical" evidence="9">
    <location>
        <begin position="370"/>
        <end position="391"/>
    </location>
</feature>
<feature type="transmembrane region" description="Helical" evidence="9">
    <location>
        <begin position="35"/>
        <end position="56"/>
    </location>
</feature>
<dbReference type="InterPro" id="IPR009000">
    <property type="entry name" value="Transl_B-barrel_sf"/>
</dbReference>
<dbReference type="EMBL" id="CAMXCT010006579">
    <property type="protein sequence ID" value="CAI4016354.1"/>
    <property type="molecule type" value="Genomic_DNA"/>
</dbReference>
<feature type="transmembrane region" description="Helical" evidence="9">
    <location>
        <begin position="308"/>
        <end position="330"/>
    </location>
</feature>
<dbReference type="GO" id="GO:0070125">
    <property type="term" value="P:mitochondrial translational elongation"/>
    <property type="evidence" value="ECO:0007669"/>
    <property type="project" value="TreeGrafter"/>
</dbReference>
<dbReference type="GO" id="GO:0046488">
    <property type="term" value="P:phosphatidylinositol metabolic process"/>
    <property type="evidence" value="ECO:0007669"/>
    <property type="project" value="UniProtKB-UniRule"/>
</dbReference>
<keyword evidence="4" id="KW-0648">Protein biosynthesis</keyword>
<keyword evidence="15" id="KW-1185">Reference proteome</keyword>
<feature type="non-terminal residue" evidence="12">
    <location>
        <position position="1986"/>
    </location>
</feature>
<keyword evidence="6" id="KW-0342">GTP-binding</keyword>
<dbReference type="SUPFAM" id="SSF50447">
    <property type="entry name" value="Translation proteins"/>
    <property type="match status" value="1"/>
</dbReference>
<evidence type="ECO:0000256" key="3">
    <source>
        <dbReference type="ARBA" id="ARBA00022768"/>
    </source>
</evidence>
<dbReference type="Gene3D" id="3.30.70.240">
    <property type="match status" value="1"/>
</dbReference>
<sequence length="1986" mass="222124">MAGLYPWLVLAAAMLGLMLLSYIIYHYFVDPEKSYFLAMVTVILSLTVGILCTLIIPVDIYVISEGNITSESLHVTISQDHVRDAYLVLFSSLLFIAFFLVPYAYFYGEEKPPLRDDPFLEKSQCWNAMRSTGFFVAFVVALLIISLNFRPGHKESLDRALQSEESAVRWLNDLLDVQHRGLNAISFAIACLTLAGVLGWAMYTAYGLAAMPFDWIRGKQTPSEQRHDVETSIASIRDRYRSIQSRYSAREDGSLDLSRMKAADRRELSRLQREHKNLMQHNYRLQEVEHRAGTCIPQLLRCLIPFRLLIGAVMMSLSLLVVFSLLLTLVDRWLHSPCGWSCGYTLQERRIYNPADEVYLRLSRVFPVDFVFLSLIVLYIFAATLFGIIALDIRLLCISVYTLRARKSAPQALLVMCNTMAYILLALCVALLTIAPDYTAFGSQRPKSGSNASRCSLGSVNEDQRYRCQVSVIATFFTQIALSMPIFSIAYFLANWAFIAVFVFVFARGLLFQRRQPFLDTAVDRAGGLKEGGCEEVLKWVQILVELQSLLAGITITSAATFCSWRADDKDFHMNLIDTPGHVDFTIEVERALRVLDGAVLICCGVGGVQSQTITVDRQMKRYEVPRVIFINKLDRYGSDPFLVLGQIRKKLGLTVQPVQLPIGEEDNFKGICDLVSQQASFFEGKDGISRRFAEIPDNMKEKVAEHRANLLETLADLDDEFAEVYLENEDVPEDAIHAAIRRTTIARTFCPLFMGSAYKNKGVQDLLDGVCRYLPSPLDKKNIALNSEDEEQTVELSNKTQDPLVGYAFKIQDHPLAGQVTYMRVYQGKVGKGDSIVNMMNNKRISVKRLVRMHSNEIKDVNEAGAGDIVALAGVDCESGVTFTDGKAKVTCSSMFVPEPVMSISVTASRDDQARFQKALKRFQREDPTFQVEVKQETNETIISGMGELHLEVYCERMRREFKVLDPCEEKSPAAREGFLGWIRSLSFRRSVSENSEANEDPPVECPELAPYPLSEDTKDNQCSFLLQGKEGDEDRPRCWLFLLALNPFGGRQMKQLLDEAKEVCSQCRQSLLLHRGVYMCGERRILLTFSNNDCKNSWLRCGECKSKWTVPQERLLQMPASMFFSLLWFCQHELPCGHDFANSSWEIGNAVLEVKMVEALHLELRGPQVVPNSPDCNKQTETSALKEKLSAVLQRAEKLVESHLSNVLRDFRQVGPGGQVPNRNAWFWNQSDERALKCALRSRCLLEASSILRRCATKLQAWRTDGTRLVDLGITCHLHNCLEECYQLLEDDLEKPSADSDSEDDTFHADPPSQAGGSRMSLEVNSARGLLPKVIARGKLTRRCTDIGFAMPKRDRARSLSAPPKFGIQEEQKCKDEARSLDDSSLESLLHVGVPRLASMDPRNILKRFYASLVGEGKNDAGDIEQPGCLRVISATSTGGDPLDTWPVLCAEPRRLLESTGQSETYSLSVPCGVQGMAIPLPGSLAQTDDLGAVIAHALLSLQHWEQLRPRLAGHCLVDELDDDLCVAHCPERPIDFASIDGEESVIRIAVQAPDGTRWQVEALAPLRFHLLRHLAFGNDANFCEMLRRCRPHSTSGGKSKGAFWKSECGQLMLKEVRAAEASHLASKAGPFAVRLAEALRGEPSLLCEVFGLFRVGRLGKRPSTRTIIIMRNLLNGITDDWQIFDIKGAAHRNMPPAPSADPEASTAPSSPSAVKWDGGFVETFGALPKVLKPVDHEALELALKCDLHVLRELGLVDYSLLMAFHPKANRIRLAIIDFLQPYTLNKQLESTMKKLVQRHEPTIVEPVQYAKRFHEFIRTITSKTTYDYTHKRQSGGRGQYGKVIGYFEPIPEEEHSDKDGITFVNKLVGNDIPPSYVPAIEKGFRSATQKGLLTGSPLINMRCVLEDGAAHEVDSSSEAFQAAALGAFENFYHEANPVVLEPLMAVEVTFPSEFQPQTLQTINGREGSIQSTKAVSADTSLVE</sequence>
<dbReference type="SUPFAM" id="SSF54980">
    <property type="entry name" value="EF-G C-terminal domain-like"/>
    <property type="match status" value="1"/>
</dbReference>
<dbReference type="PROSITE" id="PS51722">
    <property type="entry name" value="G_TR_2"/>
    <property type="match status" value="1"/>
</dbReference>
<dbReference type="Pfam" id="PF04791">
    <property type="entry name" value="LMBR1"/>
    <property type="match status" value="1"/>
</dbReference>
<dbReference type="GO" id="GO:0052742">
    <property type="term" value="F:phosphatidylinositol kinase activity"/>
    <property type="evidence" value="ECO:0007669"/>
    <property type="project" value="InterPro"/>
</dbReference>
<dbReference type="InterPro" id="IPR035647">
    <property type="entry name" value="EFG_III/V"/>
</dbReference>
<dbReference type="Proteomes" id="UP001152797">
    <property type="component" value="Unassembled WGS sequence"/>
</dbReference>
<dbReference type="InterPro" id="IPR027483">
    <property type="entry name" value="PInositol-4-P-4/5-kinase_C_sf"/>
</dbReference>
<feature type="domain" description="PIPK" evidence="10">
    <location>
        <begin position="1503"/>
        <end position="1824"/>
    </location>
</feature>
<dbReference type="CDD" id="cd01434">
    <property type="entry name" value="EFG_mtEFG1_IV"/>
    <property type="match status" value="1"/>
</dbReference>
<dbReference type="Pfam" id="PF01504">
    <property type="entry name" value="PIP5K"/>
    <property type="match status" value="1"/>
</dbReference>
<evidence type="ECO:0000313" key="13">
    <source>
        <dbReference type="EMBL" id="CAL1169729.1"/>
    </source>
</evidence>
<dbReference type="GO" id="GO:0003924">
    <property type="term" value="F:GTPase activity"/>
    <property type="evidence" value="ECO:0007669"/>
    <property type="project" value="InterPro"/>
</dbReference>
<keyword evidence="9" id="KW-1133">Transmembrane helix</keyword>
<evidence type="ECO:0000256" key="8">
    <source>
        <dbReference type="SAM" id="MobiDB-lite"/>
    </source>
</evidence>
<feature type="transmembrane region" description="Helical" evidence="9">
    <location>
        <begin position="486"/>
        <end position="507"/>
    </location>
</feature>
<keyword evidence="2 7" id="KW-0547">Nucleotide-binding</keyword>
<dbReference type="SMART" id="SM00889">
    <property type="entry name" value="EFG_IV"/>
    <property type="match status" value="1"/>
</dbReference>
<dbReference type="FunFam" id="2.40.30.10:FF:000022">
    <property type="entry name" value="Elongation factor G, mitochondrial"/>
    <property type="match status" value="1"/>
</dbReference>
<evidence type="ECO:0000256" key="6">
    <source>
        <dbReference type="ARBA" id="ARBA00023134"/>
    </source>
</evidence>
<dbReference type="Pfam" id="PF14492">
    <property type="entry name" value="EFG_III"/>
    <property type="match status" value="1"/>
</dbReference>
<evidence type="ECO:0000256" key="1">
    <source>
        <dbReference type="ARBA" id="ARBA00005870"/>
    </source>
</evidence>
<dbReference type="InterPro" id="IPR047872">
    <property type="entry name" value="EFG_IV"/>
</dbReference>
<evidence type="ECO:0000259" key="10">
    <source>
        <dbReference type="PROSITE" id="PS51455"/>
    </source>
</evidence>
<feature type="domain" description="Tr-type G" evidence="11">
    <location>
        <begin position="553"/>
        <end position="779"/>
    </location>
</feature>
<dbReference type="CDD" id="cd04091">
    <property type="entry name" value="mtEFG1_II_like"/>
    <property type="match status" value="1"/>
</dbReference>
<evidence type="ECO:0000313" key="12">
    <source>
        <dbReference type="EMBL" id="CAI4016354.1"/>
    </source>
</evidence>
<dbReference type="InterPro" id="IPR002498">
    <property type="entry name" value="PInositol-4-P-4/5-kinase_core"/>
</dbReference>
<dbReference type="Pfam" id="PF00009">
    <property type="entry name" value="GTP_EFTU"/>
    <property type="match status" value="1"/>
</dbReference>
<comment type="caution">
    <text evidence="12">The sequence shown here is derived from an EMBL/GenBank/DDBJ whole genome shotgun (WGS) entry which is preliminary data.</text>
</comment>
<dbReference type="Pfam" id="PF03764">
    <property type="entry name" value="EFG_IV"/>
    <property type="match status" value="1"/>
</dbReference>
<dbReference type="Pfam" id="PF22042">
    <property type="entry name" value="EF-G_D2"/>
    <property type="match status" value="1"/>
</dbReference>
<dbReference type="InterPro" id="IPR053905">
    <property type="entry name" value="EF-G-like_DII"/>
</dbReference>
<dbReference type="SUPFAM" id="SSF54211">
    <property type="entry name" value="Ribosomal protein S5 domain 2-like"/>
    <property type="match status" value="1"/>
</dbReference>
<dbReference type="InterPro" id="IPR006876">
    <property type="entry name" value="LMBR1-like_membr_prot"/>
</dbReference>
<dbReference type="SMART" id="SM00330">
    <property type="entry name" value="PIPKc"/>
    <property type="match status" value="1"/>
</dbReference>
<keyword evidence="7" id="KW-0418">Kinase</keyword>
<gene>
    <name evidence="12" type="ORF">C1SCF055_LOCUS41105</name>
</gene>
<evidence type="ECO:0000256" key="7">
    <source>
        <dbReference type="PROSITE-ProRule" id="PRU00781"/>
    </source>
</evidence>
<keyword evidence="9" id="KW-0812">Transmembrane</keyword>
<comment type="similarity">
    <text evidence="1">Belongs to the TRAFAC class translation factor GTPase superfamily. Classic translation factor GTPase family. EF-G/EF-2 subfamily.</text>
</comment>
<keyword evidence="7" id="KW-0067">ATP-binding</keyword>
<feature type="transmembrane region" description="Helical" evidence="9">
    <location>
        <begin position="6"/>
        <end position="28"/>
    </location>
</feature>
<feature type="transmembrane region" description="Helical" evidence="9">
    <location>
        <begin position="85"/>
        <end position="107"/>
    </location>
</feature>
<dbReference type="GO" id="GO:0005759">
    <property type="term" value="C:mitochondrial matrix"/>
    <property type="evidence" value="ECO:0007669"/>
    <property type="project" value="UniProtKB-ARBA"/>
</dbReference>
<feature type="region of interest" description="Disordered" evidence="8">
    <location>
        <begin position="1297"/>
        <end position="1323"/>
    </location>
</feature>
<dbReference type="PANTHER" id="PTHR43636">
    <property type="entry name" value="ELONGATION FACTOR G, MITOCHONDRIAL"/>
    <property type="match status" value="1"/>
</dbReference>
<accession>A0A9P1DVA7</accession>
<reference evidence="12" key="1">
    <citation type="submission" date="2022-10" db="EMBL/GenBank/DDBJ databases">
        <authorList>
            <person name="Chen Y."/>
            <person name="Dougan E. K."/>
            <person name="Chan C."/>
            <person name="Rhodes N."/>
            <person name="Thang M."/>
        </authorList>
    </citation>
    <scope>NUCLEOTIDE SEQUENCE</scope>
</reference>
<dbReference type="InterPro" id="IPR014721">
    <property type="entry name" value="Ribsml_uS5_D2-typ_fold_subgr"/>
</dbReference>
<feature type="transmembrane region" description="Helical" evidence="9">
    <location>
        <begin position="128"/>
        <end position="149"/>
    </location>
</feature>
<organism evidence="12">
    <name type="scientific">Cladocopium goreaui</name>
    <dbReference type="NCBI Taxonomy" id="2562237"/>
    <lineage>
        <taxon>Eukaryota</taxon>
        <taxon>Sar</taxon>
        <taxon>Alveolata</taxon>
        <taxon>Dinophyceae</taxon>
        <taxon>Suessiales</taxon>
        <taxon>Symbiodiniaceae</taxon>
        <taxon>Cladocopium</taxon>
    </lineage>
</organism>
<dbReference type="InterPro" id="IPR000795">
    <property type="entry name" value="T_Tr_GTP-bd_dom"/>
</dbReference>
<feature type="compositionally biased region" description="Low complexity" evidence="8">
    <location>
        <begin position="1703"/>
        <end position="1715"/>
    </location>
</feature>
<dbReference type="FunFam" id="3.30.230.10:FF:000003">
    <property type="entry name" value="Elongation factor G"/>
    <property type="match status" value="1"/>
</dbReference>
<dbReference type="EMBL" id="CAMXCT030006579">
    <property type="protein sequence ID" value="CAL4803666.1"/>
    <property type="molecule type" value="Genomic_DNA"/>
</dbReference>
<dbReference type="InterPro" id="IPR027484">
    <property type="entry name" value="PInositol-4-P-5-kinase_N"/>
</dbReference>
<evidence type="ECO:0000256" key="2">
    <source>
        <dbReference type="ARBA" id="ARBA00022741"/>
    </source>
</evidence>
<dbReference type="InterPro" id="IPR020568">
    <property type="entry name" value="Ribosomal_Su5_D2-typ_SF"/>
</dbReference>